<sequence length="519" mass="57217">MARLKWPSVLSLHPRPPPNRLYDTGTRVRRYTAKSTTLPTSTSTALPKPRLDYRAIFENAKCKVQNAFNRQVTLPVHAIRSIEQLYHQQKELARLLNAKRHEQSVVGDRIRQAAGNDEEARRGAMQDAKQLKSDVSRLEHELARAHDELLSLASQFPNDTHPLAPVGSESAAIILSTHGPDPIPASPRRDHVSICRDLGLLDLEAGATVSGSSWYYLLREAALLETALTNYGLSVALKHGFTPVTTPDVVRSDIARRCGFQPRDNANPPAAQMYHLSADFSSPSSSSSHPELVLSGTAEIPLAGMFANKVLASSDLPFKVVGLGRAFRAEAGARGAETRGLYRVHQFTKLELFAVSHMDKSEEMMEEMRSVQVEICAGLGFPFRCVLAPPQQLGASAYRKYDIEAWMPGRGSWGEISSLSNCTDYQARRLHIRYRPIPPPPPSSSPSPVSMGLPFAHTLNGTVVAVPRLILTLLENGVKFNDSGQAVGIDLPVALKPFWPQTYSRELVRFSGRDVVKWV</sequence>
<comment type="caution">
    <text evidence="1">The sequence shown here is derived from an EMBL/GenBank/DDBJ whole genome shotgun (WGS) entry which is preliminary data.</text>
</comment>
<proteinExistence type="predicted"/>
<evidence type="ECO:0000313" key="2">
    <source>
        <dbReference type="Proteomes" id="UP001207468"/>
    </source>
</evidence>
<organism evidence="1 2">
    <name type="scientific">Russula earlei</name>
    <dbReference type="NCBI Taxonomy" id="71964"/>
    <lineage>
        <taxon>Eukaryota</taxon>
        <taxon>Fungi</taxon>
        <taxon>Dikarya</taxon>
        <taxon>Basidiomycota</taxon>
        <taxon>Agaricomycotina</taxon>
        <taxon>Agaricomycetes</taxon>
        <taxon>Russulales</taxon>
        <taxon>Russulaceae</taxon>
        <taxon>Russula</taxon>
    </lineage>
</organism>
<dbReference type="Proteomes" id="UP001207468">
    <property type="component" value="Unassembled WGS sequence"/>
</dbReference>
<dbReference type="EMBL" id="JAGFNK010000008">
    <property type="protein sequence ID" value="KAI9512568.1"/>
    <property type="molecule type" value="Genomic_DNA"/>
</dbReference>
<protein>
    <submittedName>
        <fullName evidence="1">Seryl-tRNA synthetase</fullName>
    </submittedName>
</protein>
<name>A0ACC0ULJ8_9AGAM</name>
<reference evidence="1" key="1">
    <citation type="submission" date="2021-03" db="EMBL/GenBank/DDBJ databases">
        <title>Evolutionary priming and transition to the ectomycorrhizal habit in an iconic lineage of mushroom-forming fungi: is preadaptation a requirement?</title>
        <authorList>
            <consortium name="DOE Joint Genome Institute"/>
            <person name="Looney B.P."/>
            <person name="Miyauchi S."/>
            <person name="Morin E."/>
            <person name="Drula E."/>
            <person name="Courty P.E."/>
            <person name="Chicoki N."/>
            <person name="Fauchery L."/>
            <person name="Kohler A."/>
            <person name="Kuo A."/>
            <person name="LaButti K."/>
            <person name="Pangilinan J."/>
            <person name="Lipzen A."/>
            <person name="Riley R."/>
            <person name="Andreopoulos W."/>
            <person name="He G."/>
            <person name="Johnson J."/>
            <person name="Barry K.W."/>
            <person name="Grigoriev I.V."/>
            <person name="Nagy L."/>
            <person name="Hibbett D."/>
            <person name="Henrissat B."/>
            <person name="Matheny P.B."/>
            <person name="Labbe J."/>
            <person name="Martin A.F."/>
        </authorList>
    </citation>
    <scope>NUCLEOTIDE SEQUENCE</scope>
    <source>
        <strain evidence="1">BPL698</strain>
    </source>
</reference>
<keyword evidence="2" id="KW-1185">Reference proteome</keyword>
<accession>A0ACC0ULJ8</accession>
<gene>
    <name evidence="1" type="ORF">F5148DRAFT_973421</name>
</gene>
<evidence type="ECO:0000313" key="1">
    <source>
        <dbReference type="EMBL" id="KAI9512568.1"/>
    </source>
</evidence>